<feature type="compositionally biased region" description="Acidic residues" evidence="1">
    <location>
        <begin position="49"/>
        <end position="58"/>
    </location>
</feature>
<dbReference type="AlphaFoldDB" id="A0A0N4XAQ9"/>
<evidence type="ECO:0000256" key="1">
    <source>
        <dbReference type="SAM" id="MobiDB-lite"/>
    </source>
</evidence>
<organism evidence="4">
    <name type="scientific">Haemonchus placei</name>
    <name type="common">Barber's pole worm</name>
    <dbReference type="NCBI Taxonomy" id="6290"/>
    <lineage>
        <taxon>Eukaryota</taxon>
        <taxon>Metazoa</taxon>
        <taxon>Ecdysozoa</taxon>
        <taxon>Nematoda</taxon>
        <taxon>Chromadorea</taxon>
        <taxon>Rhabditida</taxon>
        <taxon>Rhabditina</taxon>
        <taxon>Rhabditomorpha</taxon>
        <taxon>Strongyloidea</taxon>
        <taxon>Trichostrongylidae</taxon>
        <taxon>Haemonchus</taxon>
    </lineage>
</organism>
<keyword evidence="3" id="KW-1185">Reference proteome</keyword>
<protein>
    <submittedName>
        <fullName evidence="4">Clathrin light chain</fullName>
    </submittedName>
</protein>
<reference evidence="2 3" key="2">
    <citation type="submission" date="2018-11" db="EMBL/GenBank/DDBJ databases">
        <authorList>
            <consortium name="Pathogen Informatics"/>
        </authorList>
    </citation>
    <scope>NUCLEOTIDE SEQUENCE [LARGE SCALE GENOMIC DNA]</scope>
    <source>
        <strain evidence="2 3">MHpl1</strain>
    </source>
</reference>
<dbReference type="WBParaSite" id="HPLM_0002145401-mRNA-1">
    <property type="protein sequence ID" value="HPLM_0002145401-mRNA-1"/>
    <property type="gene ID" value="HPLM_0002145401"/>
</dbReference>
<evidence type="ECO:0000313" key="3">
    <source>
        <dbReference type="Proteomes" id="UP000268014"/>
    </source>
</evidence>
<reference evidence="4" key="1">
    <citation type="submission" date="2017-02" db="UniProtKB">
        <authorList>
            <consortium name="WormBaseParasite"/>
        </authorList>
    </citation>
    <scope>IDENTIFICATION</scope>
</reference>
<evidence type="ECO:0000313" key="4">
    <source>
        <dbReference type="WBParaSite" id="HPLM_0002145401-mRNA-1"/>
    </source>
</evidence>
<dbReference type="EMBL" id="UZAF01023435">
    <property type="protein sequence ID" value="VDO89975.1"/>
    <property type="molecule type" value="Genomic_DNA"/>
</dbReference>
<evidence type="ECO:0000313" key="2">
    <source>
        <dbReference type="EMBL" id="VDO89975.1"/>
    </source>
</evidence>
<accession>A0A0N4XAQ9</accession>
<dbReference type="Proteomes" id="UP000268014">
    <property type="component" value="Unassembled WGS sequence"/>
</dbReference>
<feature type="region of interest" description="Disordered" evidence="1">
    <location>
        <begin position="48"/>
        <end position="71"/>
    </location>
</feature>
<sequence length="71" mass="7841">MTSVQESVPDIEMEGFNESFDNWLLGSDDDAAGGLDGDDMVPAVVLDTDNSDTEISNDDYDRSREHWVNDA</sequence>
<feature type="compositionally biased region" description="Basic and acidic residues" evidence="1">
    <location>
        <begin position="59"/>
        <end position="71"/>
    </location>
</feature>
<proteinExistence type="predicted"/>
<gene>
    <name evidence="2" type="ORF">HPLM_LOCUS21443</name>
</gene>
<name>A0A0N4XAQ9_HAEPC</name>